<dbReference type="PIRSF" id="PIRSF017222">
    <property type="entry name" value="eIF2A"/>
    <property type="match status" value="1"/>
</dbReference>
<feature type="region of interest" description="Disordered" evidence="11">
    <location>
        <begin position="458"/>
        <end position="509"/>
    </location>
</feature>
<dbReference type="FunFam" id="2.130.10.10:FF:000149">
    <property type="entry name" value="Eukaryotic translation initiation factor 2A"/>
    <property type="match status" value="1"/>
</dbReference>
<evidence type="ECO:0000256" key="7">
    <source>
        <dbReference type="ARBA" id="ARBA00022845"/>
    </source>
</evidence>
<dbReference type="GO" id="GO:0003729">
    <property type="term" value="F:mRNA binding"/>
    <property type="evidence" value="ECO:0007669"/>
    <property type="project" value="TreeGrafter"/>
</dbReference>
<dbReference type="OrthoDB" id="2194683at2759"/>
<dbReference type="GO" id="GO:0003743">
    <property type="term" value="F:translation initiation factor activity"/>
    <property type="evidence" value="ECO:0007669"/>
    <property type="project" value="UniProtKB-UniRule"/>
</dbReference>
<evidence type="ECO:0000256" key="9">
    <source>
        <dbReference type="ARBA" id="ARBA00023054"/>
    </source>
</evidence>
<gene>
    <name evidence="13" type="ORF">PHYEVI_LOCUS1306</name>
</gene>
<evidence type="ECO:0000256" key="1">
    <source>
        <dbReference type="ARBA" id="ARBA00003993"/>
    </source>
</evidence>
<evidence type="ECO:0000256" key="6">
    <source>
        <dbReference type="ARBA" id="ARBA00022737"/>
    </source>
</evidence>
<dbReference type="Gene3D" id="2.120.10.30">
    <property type="entry name" value="TolB, C-terminal domain"/>
    <property type="match status" value="1"/>
</dbReference>
<dbReference type="EMBL" id="OU900094">
    <property type="protein sequence ID" value="CAG9854846.1"/>
    <property type="molecule type" value="Genomic_DNA"/>
</dbReference>
<comment type="similarity">
    <text evidence="2 10">Belongs to the WD repeat EIF2A family.</text>
</comment>
<evidence type="ECO:0000256" key="8">
    <source>
        <dbReference type="ARBA" id="ARBA00022917"/>
    </source>
</evidence>
<keyword evidence="9" id="KW-0175">Coiled coil</keyword>
<keyword evidence="6" id="KW-0677">Repeat</keyword>
<name>A0A9N9XMJ8_PHYSR</name>
<organism evidence="13 14">
    <name type="scientific">Phyllotreta striolata</name>
    <name type="common">Striped flea beetle</name>
    <name type="synonym">Crioceris striolata</name>
    <dbReference type="NCBI Taxonomy" id="444603"/>
    <lineage>
        <taxon>Eukaryota</taxon>
        <taxon>Metazoa</taxon>
        <taxon>Ecdysozoa</taxon>
        <taxon>Arthropoda</taxon>
        <taxon>Hexapoda</taxon>
        <taxon>Insecta</taxon>
        <taxon>Pterygota</taxon>
        <taxon>Neoptera</taxon>
        <taxon>Endopterygota</taxon>
        <taxon>Coleoptera</taxon>
        <taxon>Polyphaga</taxon>
        <taxon>Cucujiformia</taxon>
        <taxon>Chrysomeloidea</taxon>
        <taxon>Chrysomelidae</taxon>
        <taxon>Galerucinae</taxon>
        <taxon>Alticini</taxon>
        <taxon>Phyllotreta</taxon>
    </lineage>
</organism>
<dbReference type="GO" id="GO:0006417">
    <property type="term" value="P:regulation of translation"/>
    <property type="evidence" value="ECO:0007669"/>
    <property type="project" value="UniProtKB-KW"/>
</dbReference>
<dbReference type="InterPro" id="IPR013979">
    <property type="entry name" value="TIF_beta_prop-like"/>
</dbReference>
<evidence type="ECO:0000259" key="12">
    <source>
        <dbReference type="Pfam" id="PF08662"/>
    </source>
</evidence>
<keyword evidence="4 10" id="KW-0396">Initiation factor</keyword>
<keyword evidence="7 10" id="KW-0810">Translation regulation</keyword>
<dbReference type="Pfam" id="PF08662">
    <property type="entry name" value="eIF2A"/>
    <property type="match status" value="1"/>
</dbReference>
<keyword evidence="8 10" id="KW-0648">Protein biosynthesis</keyword>
<feature type="compositionally biased region" description="Basic residues" evidence="11">
    <location>
        <begin position="479"/>
        <end position="491"/>
    </location>
</feature>
<dbReference type="Proteomes" id="UP001153712">
    <property type="component" value="Chromosome 1"/>
</dbReference>
<keyword evidence="5" id="KW-0853">WD repeat</keyword>
<protein>
    <recommendedName>
        <fullName evidence="3 10">Eukaryotic translation initiation factor 2A</fullName>
        <shortName evidence="10">eIF-2A</shortName>
    </recommendedName>
</protein>
<evidence type="ECO:0000256" key="2">
    <source>
        <dbReference type="ARBA" id="ARBA00009573"/>
    </source>
</evidence>
<dbReference type="SUPFAM" id="SSF82171">
    <property type="entry name" value="DPP6 N-terminal domain-like"/>
    <property type="match status" value="1"/>
</dbReference>
<evidence type="ECO:0000256" key="3">
    <source>
        <dbReference type="ARBA" id="ARBA00013819"/>
    </source>
</evidence>
<evidence type="ECO:0000313" key="14">
    <source>
        <dbReference type="Proteomes" id="UP001153712"/>
    </source>
</evidence>
<dbReference type="AlphaFoldDB" id="A0A9N9XMJ8"/>
<dbReference type="PANTHER" id="PTHR13227">
    <property type="entry name" value="EUKARYOTIC TRANSLATION INITIATION FACTOR 2A"/>
    <property type="match status" value="1"/>
</dbReference>
<proteinExistence type="inferred from homology"/>
<evidence type="ECO:0000256" key="10">
    <source>
        <dbReference type="PIRNR" id="PIRNR017222"/>
    </source>
</evidence>
<dbReference type="Gene3D" id="2.130.10.10">
    <property type="entry name" value="YVTN repeat-like/Quinoprotein amine dehydrogenase"/>
    <property type="match status" value="1"/>
</dbReference>
<accession>A0A9N9XMJ8</accession>
<dbReference type="InterPro" id="IPR011042">
    <property type="entry name" value="6-blade_b-propeller_TolB-like"/>
</dbReference>
<dbReference type="PANTHER" id="PTHR13227:SF0">
    <property type="entry name" value="EUKARYOTIC TRANSLATION INITIATION FACTOR 2A"/>
    <property type="match status" value="1"/>
</dbReference>
<evidence type="ECO:0000313" key="13">
    <source>
        <dbReference type="EMBL" id="CAG9854846.1"/>
    </source>
</evidence>
<dbReference type="GO" id="GO:0000049">
    <property type="term" value="F:tRNA binding"/>
    <property type="evidence" value="ECO:0007669"/>
    <property type="project" value="UniProtKB-UniRule"/>
</dbReference>
<sequence length="567" mass="63523">MSIPVATRSSVGLNLFSGPPTFGGDVKEFSPIQSKGCRTMLFSPDGAYFAYVDGQTLKILQTENWGNEITIDNVKAYHLAFSPKGTFLMIWEPFTVTRANPEGSPNLKIYKTEDGELVKTFVHKKQINWEPQWSADEKLFSRIVNTDVVFYEDLNFERIVARINSFKVASYKISPNIGVYFILCYTPGTPGQPSFGRLFKYPSFEATQSIANKSFFQADKVEFIWNAKGNNALILTSTEVDKTGGSYYGKQGLHYIGLNGQTSFINLSKEGPIYSVEWSPKNHEFCVVYGFMPAKATIFNLKCEPVFELGSGPKNSIHYNPHGNILLLGGFGNLRGHIELWDTNNWKKISNLDAPDTTMLHWAADGQHFLTATTAPRLRISNGFRIWHYSGALLFEQAFKEPQELYDVAWKNYAKGTFQEPAIVAKKVEGIAPSQPQASVQAYRPPSARNRPTVKFTLHDDEESAHKPGKDNALSKASLKQKKKREAKKAKKQDGEEDKGPSVVSSVSITLTGDPEVDKKLKNIKKKLDAIEKLKLQQAEGKTLEINQLEKIKGEADLLKELENLKV</sequence>
<feature type="domain" description="Translation initiation factor beta propellor-like" evidence="12">
    <location>
        <begin position="213"/>
        <end position="408"/>
    </location>
</feature>
<reference evidence="13" key="1">
    <citation type="submission" date="2022-01" db="EMBL/GenBank/DDBJ databases">
        <authorList>
            <person name="King R."/>
        </authorList>
    </citation>
    <scope>NUCLEOTIDE SEQUENCE</scope>
</reference>
<dbReference type="InterPro" id="IPR011387">
    <property type="entry name" value="TIF2A"/>
</dbReference>
<evidence type="ECO:0000256" key="11">
    <source>
        <dbReference type="SAM" id="MobiDB-lite"/>
    </source>
</evidence>
<evidence type="ECO:0000256" key="5">
    <source>
        <dbReference type="ARBA" id="ARBA00022574"/>
    </source>
</evidence>
<keyword evidence="14" id="KW-1185">Reference proteome</keyword>
<dbReference type="GO" id="GO:0043022">
    <property type="term" value="F:ribosome binding"/>
    <property type="evidence" value="ECO:0007669"/>
    <property type="project" value="UniProtKB-UniRule"/>
</dbReference>
<dbReference type="GO" id="GO:0022627">
    <property type="term" value="C:cytosolic small ribosomal subunit"/>
    <property type="evidence" value="ECO:0007669"/>
    <property type="project" value="TreeGrafter"/>
</dbReference>
<comment type="function">
    <text evidence="1 10">Functions in the early steps of protein synthesis of a small number of specific mRNAs. Acts by directing the binding of methionyl-tRNAi to 40S ribosomal subunits. In contrast to the eIF-2 complex, it binds methionyl-tRNAi to 40S subunits in a codon-dependent manner, whereas the eIF-2 complex binds methionyl-tRNAi to 40S subunits in a GTP-dependent manner.</text>
</comment>
<evidence type="ECO:0000256" key="4">
    <source>
        <dbReference type="ARBA" id="ARBA00022540"/>
    </source>
</evidence>
<dbReference type="InterPro" id="IPR015943">
    <property type="entry name" value="WD40/YVTN_repeat-like_dom_sf"/>
</dbReference>